<keyword evidence="1" id="KW-1133">Transmembrane helix</keyword>
<dbReference type="OrthoDB" id="427333at2759"/>
<comment type="caution">
    <text evidence="2">The sequence shown here is derived from an EMBL/GenBank/DDBJ whole genome shotgun (WGS) entry which is preliminary data.</text>
</comment>
<feature type="transmembrane region" description="Helical" evidence="1">
    <location>
        <begin position="45"/>
        <end position="65"/>
    </location>
</feature>
<organism evidence="2 3">
    <name type="scientific">Seminavis robusta</name>
    <dbReference type="NCBI Taxonomy" id="568900"/>
    <lineage>
        <taxon>Eukaryota</taxon>
        <taxon>Sar</taxon>
        <taxon>Stramenopiles</taxon>
        <taxon>Ochrophyta</taxon>
        <taxon>Bacillariophyta</taxon>
        <taxon>Bacillariophyceae</taxon>
        <taxon>Bacillariophycidae</taxon>
        <taxon>Naviculales</taxon>
        <taxon>Naviculaceae</taxon>
        <taxon>Seminavis</taxon>
    </lineage>
</organism>
<accession>A0A9N8EVU5</accession>
<reference evidence="2" key="1">
    <citation type="submission" date="2020-06" db="EMBL/GenBank/DDBJ databases">
        <authorList>
            <consortium name="Plant Systems Biology data submission"/>
        </authorList>
    </citation>
    <scope>NUCLEOTIDE SEQUENCE</scope>
    <source>
        <strain evidence="2">D6</strain>
    </source>
</reference>
<feature type="transmembrane region" description="Helical" evidence="1">
    <location>
        <begin position="16"/>
        <end position="39"/>
    </location>
</feature>
<evidence type="ECO:0000313" key="3">
    <source>
        <dbReference type="Proteomes" id="UP001153069"/>
    </source>
</evidence>
<keyword evidence="1" id="KW-0472">Membrane</keyword>
<sequence length="383" mass="42948">MARLFTSHDKYHVHKVLGFLVLLSYLYRLFCLLRFGTAFPDFETVWFASSSVAIHGLLSWSSLLLPLPATRNFSSPMIWPEFRLHSITFATRHVLVTILTLHGLWPNQNVWTHALARAVILLGTIQVASMITDKWGDREQRTTNSMVYPSTISPQQQAQIKAAYSRAQFSATLACLLPDATQTFAPLLAIQMSPLLMTLVRKGKINSLTYHRVYATSLMIGYLMVLVRTLDDSKLAAISRVIMFLPTPYLRKHMTAMKLGIVQVLFAIVFCPLVVFPFLERFGLPIGDEHGIASSYDLVIHRLVWVAIIVTTARQLELYSPLFKTTAKEESEDRQLSTFPSKPSSASTLDAVGIYLPVAAVLYTMAPQMMTTMGGLVEVSRAF</sequence>
<keyword evidence="3" id="KW-1185">Reference proteome</keyword>
<dbReference type="EMBL" id="CAICTM010002033">
    <property type="protein sequence ID" value="CAB9527643.1"/>
    <property type="molecule type" value="Genomic_DNA"/>
</dbReference>
<gene>
    <name evidence="2" type="ORF">SEMRO_2035_G312040.1</name>
</gene>
<evidence type="ECO:0000256" key="1">
    <source>
        <dbReference type="SAM" id="Phobius"/>
    </source>
</evidence>
<dbReference type="Proteomes" id="UP001153069">
    <property type="component" value="Unassembled WGS sequence"/>
</dbReference>
<protein>
    <submittedName>
        <fullName evidence="2">Uncharacterized protein</fullName>
    </submittedName>
</protein>
<proteinExistence type="predicted"/>
<keyword evidence="1" id="KW-0812">Transmembrane</keyword>
<name>A0A9N8EVU5_9STRA</name>
<feature type="transmembrane region" description="Helical" evidence="1">
    <location>
        <begin position="259"/>
        <end position="279"/>
    </location>
</feature>
<evidence type="ECO:0000313" key="2">
    <source>
        <dbReference type="EMBL" id="CAB9527643.1"/>
    </source>
</evidence>
<dbReference type="AlphaFoldDB" id="A0A9N8EVU5"/>